<feature type="region of interest" description="Disordered" evidence="2">
    <location>
        <begin position="111"/>
        <end position="172"/>
    </location>
</feature>
<feature type="compositionally biased region" description="Gly residues" evidence="2">
    <location>
        <begin position="156"/>
        <end position="172"/>
    </location>
</feature>
<accession>A0A955IX28</accession>
<evidence type="ECO:0000256" key="2">
    <source>
        <dbReference type="SAM" id="MobiDB-lite"/>
    </source>
</evidence>
<feature type="compositionally biased region" description="Basic and acidic residues" evidence="2">
    <location>
        <begin position="111"/>
        <end position="122"/>
    </location>
</feature>
<evidence type="ECO:0000313" key="4">
    <source>
        <dbReference type="EMBL" id="MCA9302105.1"/>
    </source>
</evidence>
<feature type="chain" id="PRO_5036982960" description="DUF2680 domain-containing protein" evidence="3">
    <location>
        <begin position="21"/>
        <end position="172"/>
    </location>
</feature>
<name>A0A955IX28_UNCKA</name>
<keyword evidence="1" id="KW-0175">Coiled coil</keyword>
<evidence type="ECO:0000256" key="1">
    <source>
        <dbReference type="SAM" id="Coils"/>
    </source>
</evidence>
<protein>
    <recommendedName>
        <fullName evidence="6">DUF2680 domain-containing protein</fullName>
    </recommendedName>
</protein>
<evidence type="ECO:0000313" key="5">
    <source>
        <dbReference type="Proteomes" id="UP000714817"/>
    </source>
</evidence>
<feature type="compositionally biased region" description="Basic and acidic residues" evidence="2">
    <location>
        <begin position="145"/>
        <end position="154"/>
    </location>
</feature>
<dbReference type="EMBL" id="JAGQNY010000006">
    <property type="protein sequence ID" value="MCA9302105.1"/>
    <property type="molecule type" value="Genomic_DNA"/>
</dbReference>
<sequence length="172" mass="19014">MNKSFLAVGVLSLAGFSMLAAPSILKVNADTQDLPPMMQQVADRFGISTDDLRSYLDELRANHREQVKEEVEAKLEDAVASGMLSQEQKNALVQKQEQFRAEMQDLSIEERHAKTAAHREEMQEWAETNGVDLSELDLGRNGMGRGEERGEEMGNKGQGQRQGQGGGAHSQE</sequence>
<feature type="signal peptide" evidence="3">
    <location>
        <begin position="1"/>
        <end position="20"/>
    </location>
</feature>
<dbReference type="Proteomes" id="UP000714817">
    <property type="component" value="Unassembled WGS sequence"/>
</dbReference>
<evidence type="ECO:0008006" key="6">
    <source>
        <dbReference type="Google" id="ProtNLM"/>
    </source>
</evidence>
<comment type="caution">
    <text evidence="4">The sequence shown here is derived from an EMBL/GenBank/DDBJ whole genome shotgun (WGS) entry which is preliminary data.</text>
</comment>
<gene>
    <name evidence="4" type="ORF">KDA10_01905</name>
</gene>
<reference evidence="4" key="1">
    <citation type="submission" date="2020-04" db="EMBL/GenBank/DDBJ databases">
        <authorList>
            <person name="Zhang T."/>
        </authorList>
    </citation>
    <scope>NUCLEOTIDE SEQUENCE</scope>
    <source>
        <strain evidence="4">HKST-UBA80</strain>
    </source>
</reference>
<feature type="coiled-coil region" evidence="1">
    <location>
        <begin position="56"/>
        <end position="109"/>
    </location>
</feature>
<reference evidence="4" key="2">
    <citation type="journal article" date="2021" name="Microbiome">
        <title>Successional dynamics and alternative stable states in a saline activated sludge microbial community over 9 years.</title>
        <authorList>
            <person name="Wang Y."/>
            <person name="Ye J."/>
            <person name="Ju F."/>
            <person name="Liu L."/>
            <person name="Boyd J.A."/>
            <person name="Deng Y."/>
            <person name="Parks D.H."/>
            <person name="Jiang X."/>
            <person name="Yin X."/>
            <person name="Woodcroft B.J."/>
            <person name="Tyson G.W."/>
            <person name="Hugenholtz P."/>
            <person name="Polz M.F."/>
            <person name="Zhang T."/>
        </authorList>
    </citation>
    <scope>NUCLEOTIDE SEQUENCE</scope>
    <source>
        <strain evidence="4">HKST-UBA80</strain>
    </source>
</reference>
<evidence type="ECO:0000256" key="3">
    <source>
        <dbReference type="SAM" id="SignalP"/>
    </source>
</evidence>
<proteinExistence type="predicted"/>
<keyword evidence="3" id="KW-0732">Signal</keyword>
<organism evidence="4 5">
    <name type="scientific">candidate division WWE3 bacterium</name>
    <dbReference type="NCBI Taxonomy" id="2053526"/>
    <lineage>
        <taxon>Bacteria</taxon>
        <taxon>Katanobacteria</taxon>
    </lineage>
</organism>
<dbReference type="AlphaFoldDB" id="A0A955IX28"/>